<evidence type="ECO:0000313" key="2">
    <source>
        <dbReference type="Proteomes" id="UP000075243"/>
    </source>
</evidence>
<sequence length="142" mass="15144">MKLGSFPSDSSGELNVLRHNGDSLSVNSAEVSVFEESNEVSLSGFLKRRNGAALEPQIRFEILCDFANETLKRKLSDEKLGALLVLPDLPESHRSRPEPVGLLHSAGGRSRFPGGLRGQLLPGSLAAGGLAGCLLGTRHLKD</sequence>
<accession>A0A151TLB3</accession>
<dbReference type="Proteomes" id="UP000075243">
    <property type="component" value="Chromosome 5"/>
</dbReference>
<gene>
    <name evidence="1" type="ORF">KK1_024178</name>
</gene>
<protein>
    <submittedName>
        <fullName evidence="1">Uncharacterized protein</fullName>
    </submittedName>
</protein>
<organism evidence="1 2">
    <name type="scientific">Cajanus cajan</name>
    <name type="common">Pigeon pea</name>
    <name type="synonym">Cajanus indicus</name>
    <dbReference type="NCBI Taxonomy" id="3821"/>
    <lineage>
        <taxon>Eukaryota</taxon>
        <taxon>Viridiplantae</taxon>
        <taxon>Streptophyta</taxon>
        <taxon>Embryophyta</taxon>
        <taxon>Tracheophyta</taxon>
        <taxon>Spermatophyta</taxon>
        <taxon>Magnoliopsida</taxon>
        <taxon>eudicotyledons</taxon>
        <taxon>Gunneridae</taxon>
        <taxon>Pentapetalae</taxon>
        <taxon>rosids</taxon>
        <taxon>fabids</taxon>
        <taxon>Fabales</taxon>
        <taxon>Fabaceae</taxon>
        <taxon>Papilionoideae</taxon>
        <taxon>50 kb inversion clade</taxon>
        <taxon>NPAAA clade</taxon>
        <taxon>indigoferoid/millettioid clade</taxon>
        <taxon>Phaseoleae</taxon>
        <taxon>Cajanus</taxon>
    </lineage>
</organism>
<proteinExistence type="predicted"/>
<keyword evidence="2" id="KW-1185">Reference proteome</keyword>
<dbReference type="AlphaFoldDB" id="A0A151TLB3"/>
<dbReference type="OMA" id="AGHWELW"/>
<name>A0A151TLB3_CAJCA</name>
<dbReference type="EMBL" id="CM003607">
    <property type="protein sequence ID" value="KYP67825.1"/>
    <property type="molecule type" value="Genomic_DNA"/>
</dbReference>
<evidence type="ECO:0000313" key="1">
    <source>
        <dbReference type="EMBL" id="KYP67825.1"/>
    </source>
</evidence>
<dbReference type="Gramene" id="C.cajan_23491.t">
    <property type="protein sequence ID" value="C.cajan_23491.t.cds1"/>
    <property type="gene ID" value="C.cajan_23491"/>
</dbReference>
<reference evidence="1 2" key="1">
    <citation type="journal article" date="2012" name="Nat. Biotechnol.">
        <title>Draft genome sequence of pigeonpea (Cajanus cajan), an orphan legume crop of resource-poor farmers.</title>
        <authorList>
            <person name="Varshney R.K."/>
            <person name="Chen W."/>
            <person name="Li Y."/>
            <person name="Bharti A.K."/>
            <person name="Saxena R.K."/>
            <person name="Schlueter J.A."/>
            <person name="Donoghue M.T."/>
            <person name="Azam S."/>
            <person name="Fan G."/>
            <person name="Whaley A.M."/>
            <person name="Farmer A.D."/>
            <person name="Sheridan J."/>
            <person name="Iwata A."/>
            <person name="Tuteja R."/>
            <person name="Penmetsa R.V."/>
            <person name="Wu W."/>
            <person name="Upadhyaya H.D."/>
            <person name="Yang S.P."/>
            <person name="Shah T."/>
            <person name="Saxena K.B."/>
            <person name="Michael T."/>
            <person name="McCombie W.R."/>
            <person name="Yang B."/>
            <person name="Zhang G."/>
            <person name="Yang H."/>
            <person name="Wang J."/>
            <person name="Spillane C."/>
            <person name="Cook D.R."/>
            <person name="May G.D."/>
            <person name="Xu X."/>
            <person name="Jackson S.A."/>
        </authorList>
    </citation>
    <scope>NUCLEOTIDE SEQUENCE [LARGE SCALE GENOMIC DNA]</scope>
    <source>
        <strain evidence="2">cv. Asha</strain>
    </source>
</reference>